<evidence type="ECO:0000313" key="3">
    <source>
        <dbReference type="EMBL" id="CAG7864302.1"/>
    </source>
</evidence>
<sequence>MNEILYKIIIISRSGLKILITGKEGKPQTKILNVVYKQVFQNIS</sequence>
<dbReference type="EMBL" id="LR031573">
    <property type="protein sequence ID" value="VDC89111.1"/>
    <property type="molecule type" value="Genomic_DNA"/>
</dbReference>
<accession>A0A3P5YFT1</accession>
<evidence type="ECO:0000313" key="10">
    <source>
        <dbReference type="EMBL" id="VDC60453.1"/>
    </source>
</evidence>
<dbReference type="Gramene" id="A05p21210.2_BraZ1">
    <property type="protein sequence ID" value="A05p21210.2_BraZ1.CDS"/>
    <property type="gene ID" value="A05g21210.2_BraZ1"/>
</dbReference>
<dbReference type="EMBL" id="LR031572">
    <property type="protein sequence ID" value="VDC84234.1"/>
    <property type="molecule type" value="Genomic_DNA"/>
</dbReference>
<dbReference type="EMBL" id="LR031570">
    <property type="protein sequence ID" value="VDC71198.1"/>
    <property type="molecule type" value="Genomic_DNA"/>
</dbReference>
<dbReference type="EMBL" id="LR031568">
    <property type="protein sequence ID" value="VDC60340.1"/>
    <property type="molecule type" value="Genomic_DNA"/>
</dbReference>
<evidence type="ECO:0000313" key="7">
    <source>
        <dbReference type="EMBL" id="CAG7888684.1"/>
    </source>
</evidence>
<protein>
    <submittedName>
        <fullName evidence="1 4">Uncharacterized protein</fullName>
    </submittedName>
</protein>
<evidence type="ECO:0000313" key="9">
    <source>
        <dbReference type="EMBL" id="VDC60340.1"/>
    </source>
</evidence>
<dbReference type="EMBL" id="LS974625">
    <property type="protein sequence ID" value="CAG7864302.1"/>
    <property type="molecule type" value="Genomic_DNA"/>
</dbReference>
<dbReference type="Gramene" id="A01p27600.2_BraZ1">
    <property type="protein sequence ID" value="A01p27600.2_BraZ1.CDS"/>
    <property type="gene ID" value="A01g27600.2_BraZ1"/>
</dbReference>
<dbReference type="Gramene" id="A05p32540.2_BraZ1">
    <property type="protein sequence ID" value="A05p32540.2_BraZ1.CDS"/>
    <property type="gene ID" value="A05g32540.2_BraZ1"/>
</dbReference>
<dbReference type="AlphaFoldDB" id="A0A3P5YFT1"/>
<dbReference type="Proteomes" id="UP000694005">
    <property type="component" value="Chromosome A02"/>
</dbReference>
<dbReference type="Gramene" id="A09p25440.2_BraZ1">
    <property type="protein sequence ID" value="A09p25440.2_BraZ1.CDS"/>
    <property type="gene ID" value="A09g25440.2_BraZ1"/>
</dbReference>
<dbReference type="Gramene" id="A09p26800.2_BraZ1">
    <property type="protein sequence ID" value="A09p26800.2_BraZ1.CDS"/>
    <property type="gene ID" value="A09g26800.2_BraZ1"/>
</dbReference>
<evidence type="ECO:0000313" key="6">
    <source>
        <dbReference type="EMBL" id="CAG7885214.1"/>
    </source>
</evidence>
<dbReference type="EMBL" id="LS974625">
    <property type="protein sequence ID" value="CAG7862077.1"/>
    <property type="molecule type" value="Genomic_DNA"/>
</dbReference>
<dbReference type="Proteomes" id="UP000694005">
    <property type="component" value="Chromosome A09"/>
</dbReference>
<organism evidence="9">
    <name type="scientific">Brassica campestris</name>
    <name type="common">Field mustard</name>
    <dbReference type="NCBI Taxonomy" id="3711"/>
    <lineage>
        <taxon>Eukaryota</taxon>
        <taxon>Viridiplantae</taxon>
        <taxon>Streptophyta</taxon>
        <taxon>Embryophyta</taxon>
        <taxon>Tracheophyta</taxon>
        <taxon>Spermatophyta</taxon>
        <taxon>Magnoliopsida</taxon>
        <taxon>eudicotyledons</taxon>
        <taxon>Gunneridae</taxon>
        <taxon>Pentapetalae</taxon>
        <taxon>rosids</taxon>
        <taxon>malvids</taxon>
        <taxon>Brassicales</taxon>
        <taxon>Brassicaceae</taxon>
        <taxon>Brassiceae</taxon>
        <taxon>Brassica</taxon>
    </lineage>
</organism>
<dbReference type="EMBL" id="LS974618">
    <property type="protein sequence ID" value="CAG7893748.1"/>
    <property type="molecule type" value="Genomic_DNA"/>
</dbReference>
<dbReference type="Proteomes" id="UP000694005">
    <property type="component" value="Chromosome A03"/>
</dbReference>
<dbReference type="EMBL" id="LR031568">
    <property type="protein sequence ID" value="VDC60453.1"/>
    <property type="molecule type" value="Genomic_DNA"/>
</dbReference>
<dbReference type="EMBL" id="LS974621">
    <property type="protein sequence ID" value="CAG7875600.1"/>
    <property type="molecule type" value="Genomic_DNA"/>
</dbReference>
<evidence type="ECO:0000313" key="2">
    <source>
        <dbReference type="EMBL" id="CAG7862213.1"/>
    </source>
</evidence>
<evidence type="ECO:0000313" key="1">
    <source>
        <dbReference type="EMBL" id="CAG7862077.1"/>
    </source>
</evidence>
<dbReference type="EMBL" id="LS974619">
    <property type="protein sequence ID" value="CAG7885214.1"/>
    <property type="molecule type" value="Genomic_DNA"/>
</dbReference>
<dbReference type="Proteomes" id="UP000694005">
    <property type="component" value="Chromosome A05"/>
</dbReference>
<gene>
    <name evidence="14" type="ORF">BRAA02T07158Z</name>
    <name evidence="13" type="ORF">BRAA03T15452Z</name>
    <name evidence="11" type="ORF">BRAA05T20912Z</name>
    <name evidence="12" type="ORF">BRAA05T21553Z</name>
    <name evidence="9" type="ORF">BRAA09T37951Z</name>
    <name evidence="10" type="ORF">BRAA09T38064Z</name>
    <name evidence="7" type="ORF">BRAPAZ1V2_A01P27600.2</name>
    <name evidence="8" type="ORF">BRAPAZ1V2_A02P27000.2</name>
    <name evidence="6" type="ORF">BRAPAZ1V2_A03P65570.2</name>
    <name evidence="4" type="ORF">BRAPAZ1V2_A05P21210.2</name>
    <name evidence="5" type="ORF">BRAPAZ1V2_A05P32540.2</name>
    <name evidence="1" type="ORF">BRAPAZ1V2_A09P25440.2</name>
    <name evidence="2" type="ORF">BRAPAZ1V2_A09P26800.2</name>
    <name evidence="3" type="ORF">BRAPAZ1V2_A09P47690.2</name>
</gene>
<proteinExistence type="predicted"/>
<dbReference type="Gramene" id="A03p65570.2_BraZ1">
    <property type="protein sequence ID" value="A03p65570.2_BraZ1.CDS"/>
    <property type="gene ID" value="A03g65570.2_BraZ1"/>
</dbReference>
<reference evidence="9" key="1">
    <citation type="submission" date="2018-11" db="EMBL/GenBank/DDBJ databases">
        <authorList>
            <consortium name="Genoscope - CEA"/>
            <person name="William W."/>
        </authorList>
    </citation>
    <scope>NUCLEOTIDE SEQUENCE</scope>
</reference>
<dbReference type="Gramene" id="A02p27000.2_BraZ1">
    <property type="protein sequence ID" value="A02p27000.2_BraZ1.CDS"/>
    <property type="gene ID" value="A02g27000.2_BraZ1"/>
</dbReference>
<dbReference type="Proteomes" id="UP000694005">
    <property type="component" value="Chromosome A01"/>
</dbReference>
<evidence type="ECO:0000313" key="13">
    <source>
        <dbReference type="EMBL" id="VDC84234.1"/>
    </source>
</evidence>
<evidence type="ECO:0000313" key="12">
    <source>
        <dbReference type="EMBL" id="VDC71839.1"/>
    </source>
</evidence>
<dbReference type="EMBL" id="LR031570">
    <property type="protein sequence ID" value="VDC71839.1"/>
    <property type="molecule type" value="Genomic_DNA"/>
</dbReference>
<evidence type="ECO:0000313" key="4">
    <source>
        <dbReference type="EMBL" id="CAG7875600.1"/>
    </source>
</evidence>
<dbReference type="EMBL" id="LS974621">
    <property type="protein sequence ID" value="CAG7876733.1"/>
    <property type="molecule type" value="Genomic_DNA"/>
</dbReference>
<name>A0A3P5YFT1_BRACM</name>
<evidence type="ECO:0000313" key="8">
    <source>
        <dbReference type="EMBL" id="CAG7893748.1"/>
    </source>
</evidence>
<dbReference type="Gramene" id="A09p47690.2_BraZ1">
    <property type="protein sequence ID" value="A09p47690.2_BraZ1.CDS"/>
    <property type="gene ID" value="A09g47690.2_BraZ1"/>
</dbReference>
<evidence type="ECO:0000313" key="11">
    <source>
        <dbReference type="EMBL" id="VDC71198.1"/>
    </source>
</evidence>
<evidence type="ECO:0000313" key="14">
    <source>
        <dbReference type="EMBL" id="VDC89111.1"/>
    </source>
</evidence>
<evidence type="ECO:0000313" key="5">
    <source>
        <dbReference type="EMBL" id="CAG7876733.1"/>
    </source>
</evidence>
<dbReference type="EMBL" id="LS974625">
    <property type="protein sequence ID" value="CAG7862213.1"/>
    <property type="molecule type" value="Genomic_DNA"/>
</dbReference>
<dbReference type="EMBL" id="LS974617">
    <property type="protein sequence ID" value="CAG7888684.1"/>
    <property type="molecule type" value="Genomic_DNA"/>
</dbReference>